<feature type="compositionally biased region" description="Pro residues" evidence="6">
    <location>
        <begin position="15"/>
        <end position="28"/>
    </location>
</feature>
<evidence type="ECO:0000256" key="2">
    <source>
        <dbReference type="ARBA" id="ARBA00013111"/>
    </source>
</evidence>
<dbReference type="GO" id="GO:0051723">
    <property type="term" value="F:protein methylesterase activity"/>
    <property type="evidence" value="ECO:0007669"/>
    <property type="project" value="UniProtKB-EC"/>
</dbReference>
<evidence type="ECO:0000256" key="4">
    <source>
        <dbReference type="ARBA" id="ARBA00022801"/>
    </source>
</evidence>
<dbReference type="Gene3D" id="3.40.50.1820">
    <property type="entry name" value="alpha/beta hydrolase"/>
    <property type="match status" value="1"/>
</dbReference>
<dbReference type="AlphaFoldDB" id="A0A0F7UA67"/>
<dbReference type="EC" id="3.1.1.89" evidence="2"/>
<gene>
    <name evidence="8" type="ORF">BN1204_025490</name>
</gene>
<evidence type="ECO:0000256" key="3">
    <source>
        <dbReference type="ARBA" id="ARBA00022487"/>
    </source>
</evidence>
<comment type="catalytic activity">
    <reaction evidence="5">
        <text>[phosphatase 2A protein]-C-terminal L-leucine methyl ester + H2O = [phosphatase 2A protein]-C-terminal L-leucine + methanol + H(+)</text>
        <dbReference type="Rhea" id="RHEA:48548"/>
        <dbReference type="Rhea" id="RHEA-COMP:12134"/>
        <dbReference type="Rhea" id="RHEA-COMP:12135"/>
        <dbReference type="ChEBI" id="CHEBI:15377"/>
        <dbReference type="ChEBI" id="CHEBI:15378"/>
        <dbReference type="ChEBI" id="CHEBI:17790"/>
        <dbReference type="ChEBI" id="CHEBI:90516"/>
        <dbReference type="ChEBI" id="CHEBI:90517"/>
        <dbReference type="EC" id="3.1.1.89"/>
    </reaction>
</comment>
<keyword evidence="4" id="KW-0378">Hydrolase</keyword>
<proteinExistence type="inferred from homology"/>
<reference evidence="8" key="1">
    <citation type="journal article" date="2015" name="PLoS ONE">
        <title>Comprehensive Evaluation of Toxoplasma gondii VEG and Neospora caninum LIV Genomes with Tachyzoite Stage Transcriptome and Proteome Defines Novel Transcript Features.</title>
        <authorList>
            <person name="Ramaprasad A."/>
            <person name="Mourier T."/>
            <person name="Naeem R."/>
            <person name="Malas T.B."/>
            <person name="Moussa E."/>
            <person name="Panigrahi A."/>
            <person name="Vermont S.J."/>
            <person name="Otto T.D."/>
            <person name="Wastling J."/>
            <person name="Pain A."/>
        </authorList>
    </citation>
    <scope>NUCLEOTIDE SEQUENCE</scope>
    <source>
        <strain evidence="8">Liverpool</strain>
    </source>
</reference>
<evidence type="ECO:0000256" key="5">
    <source>
        <dbReference type="ARBA" id="ARBA00049203"/>
    </source>
</evidence>
<feature type="domain" description="AB hydrolase-1" evidence="7">
    <location>
        <begin position="136"/>
        <end position="420"/>
    </location>
</feature>
<dbReference type="InterPro" id="IPR029058">
    <property type="entry name" value="AB_hydrolase_fold"/>
</dbReference>
<sequence length="471" mass="52189">MDNDFFLPPHTYPTCMPPAHTPPPPASQPPSRVMKVVLEEREEEEQGSERQSRGRGKNSRNELNPDDIPDPNEDTDSGNGSAKGPGRNKGRSRSRSSEPLPKWSDYWEVQEDIHPTENPNDTFRVYHSGSTGPVCFFLHGGGHTALSWSLVAKALGQNVRCIAYDARGHGDTHCEEDTDFSAGRLVSDGLAVVDFYCRQIYEEIHKTKWEDAPQGDAADQSPGTPFIPVAPLPGVKRSDDPCIIIVGHSMGGAIATRMAASGKLPALHGLVVVDVVEGTAMAALPHMASFVRKLPTVFTSPREAVSWAIRSGTLKNEESARISLPSQLVRTRRKDVREILKKEISPGHEDDVVWTWRTDLTKTEPFWEGWFEGMSSLFLQARCTKVLVCAGNDRLDRELMIAHMQGKFQVQLVPYSGHVVEARRSTARSRERFAEFHLAIPSRPVFRPTVACPPLCSEKRQLDPSIEGSTV</sequence>
<feature type="compositionally biased region" description="Acidic residues" evidence="6">
    <location>
        <begin position="64"/>
        <end position="76"/>
    </location>
</feature>
<accession>A0A0F7UA67</accession>
<evidence type="ECO:0000256" key="6">
    <source>
        <dbReference type="SAM" id="MobiDB-lite"/>
    </source>
</evidence>
<evidence type="ECO:0000259" key="7">
    <source>
        <dbReference type="Pfam" id="PF12697"/>
    </source>
</evidence>
<evidence type="ECO:0000256" key="1">
    <source>
        <dbReference type="ARBA" id="ARBA00008645"/>
    </source>
</evidence>
<dbReference type="SUPFAM" id="SSF53474">
    <property type="entry name" value="alpha/beta-Hydrolases"/>
    <property type="match status" value="1"/>
</dbReference>
<dbReference type="EMBL" id="LN714482">
    <property type="protein sequence ID" value="CEL66743.1"/>
    <property type="molecule type" value="Genomic_DNA"/>
</dbReference>
<dbReference type="InterPro" id="IPR016812">
    <property type="entry name" value="PPase_methylesterase_euk"/>
</dbReference>
<dbReference type="PANTHER" id="PTHR14189:SF0">
    <property type="entry name" value="PROTEIN PHOSPHATASE METHYLESTERASE 1"/>
    <property type="match status" value="1"/>
</dbReference>
<keyword evidence="3" id="KW-0719">Serine esterase</keyword>
<dbReference type="InterPro" id="IPR000073">
    <property type="entry name" value="AB_hydrolase_1"/>
</dbReference>
<feature type="region of interest" description="Disordered" evidence="6">
    <location>
        <begin position="1"/>
        <end position="103"/>
    </location>
</feature>
<protein>
    <recommendedName>
        <fullName evidence="2">protein phosphatase methylesterase-1</fullName>
        <ecNumber evidence="2">3.1.1.89</ecNumber>
    </recommendedName>
</protein>
<dbReference type="PANTHER" id="PTHR14189">
    <property type="entry name" value="PROTEIN PHOSPHATASE METHYLESTERASE-1 RELATED"/>
    <property type="match status" value="1"/>
</dbReference>
<comment type="similarity">
    <text evidence="1">Belongs to the AB hydrolase superfamily.</text>
</comment>
<name>A0A0F7UA67_NEOCL</name>
<evidence type="ECO:0000313" key="8">
    <source>
        <dbReference type="EMBL" id="CEL66743.1"/>
    </source>
</evidence>
<organism evidence="8">
    <name type="scientific">Neospora caninum (strain Liverpool)</name>
    <dbReference type="NCBI Taxonomy" id="572307"/>
    <lineage>
        <taxon>Eukaryota</taxon>
        <taxon>Sar</taxon>
        <taxon>Alveolata</taxon>
        <taxon>Apicomplexa</taxon>
        <taxon>Conoidasida</taxon>
        <taxon>Coccidia</taxon>
        <taxon>Eucoccidiorida</taxon>
        <taxon>Eimeriorina</taxon>
        <taxon>Sarcocystidae</taxon>
        <taxon>Neospora</taxon>
    </lineage>
</organism>
<dbReference type="Pfam" id="PF12697">
    <property type="entry name" value="Abhydrolase_6"/>
    <property type="match status" value="1"/>
</dbReference>